<dbReference type="Pfam" id="PF25601">
    <property type="entry name" value="AAA_lid_14"/>
    <property type="match status" value="1"/>
</dbReference>
<gene>
    <name evidence="8" type="ORF">PLANPX_3005</name>
</gene>
<dbReference type="PRINTS" id="PR01590">
    <property type="entry name" value="HTHFIS"/>
</dbReference>
<dbReference type="SUPFAM" id="SSF52172">
    <property type="entry name" value="CheY-like"/>
    <property type="match status" value="1"/>
</dbReference>
<dbReference type="InterPro" id="IPR009057">
    <property type="entry name" value="Homeodomain-like_sf"/>
</dbReference>
<evidence type="ECO:0000256" key="4">
    <source>
        <dbReference type="ARBA" id="ARBA00023163"/>
    </source>
</evidence>
<dbReference type="Proteomes" id="UP000326837">
    <property type="component" value="Chromosome"/>
</dbReference>
<dbReference type="Pfam" id="PF00158">
    <property type="entry name" value="Sigma54_activat"/>
    <property type="match status" value="1"/>
</dbReference>
<dbReference type="PROSITE" id="PS50110">
    <property type="entry name" value="RESPONSE_REGULATORY"/>
    <property type="match status" value="1"/>
</dbReference>
<dbReference type="Gene3D" id="3.40.50.300">
    <property type="entry name" value="P-loop containing nucleotide triphosphate hydrolases"/>
    <property type="match status" value="1"/>
</dbReference>
<dbReference type="InterPro" id="IPR001789">
    <property type="entry name" value="Sig_transdc_resp-reg_receiver"/>
</dbReference>
<dbReference type="SUPFAM" id="SSF52540">
    <property type="entry name" value="P-loop containing nucleoside triphosphate hydrolases"/>
    <property type="match status" value="1"/>
</dbReference>
<dbReference type="CDD" id="cd00156">
    <property type="entry name" value="REC"/>
    <property type="match status" value="1"/>
</dbReference>
<dbReference type="SUPFAM" id="SSF46689">
    <property type="entry name" value="Homeodomain-like"/>
    <property type="match status" value="1"/>
</dbReference>
<dbReference type="PANTHER" id="PTHR32071">
    <property type="entry name" value="TRANSCRIPTIONAL REGULATORY PROTEIN"/>
    <property type="match status" value="1"/>
</dbReference>
<dbReference type="GO" id="GO:0043565">
    <property type="term" value="F:sequence-specific DNA binding"/>
    <property type="evidence" value="ECO:0007669"/>
    <property type="project" value="InterPro"/>
</dbReference>
<reference evidence="9" key="1">
    <citation type="submission" date="2019-10" db="EMBL/GenBank/DDBJ databases">
        <title>Lacipirellula parvula gen. nov., sp. nov., representing a lineage of planctomycetes widespread in freshwater anoxic habitats, and description of the family Lacipirellulaceae.</title>
        <authorList>
            <person name="Dedysh S.N."/>
            <person name="Kulichevskaya I.S."/>
            <person name="Beletsky A.V."/>
            <person name="Rakitin A.L."/>
            <person name="Mardanov A.V."/>
            <person name="Ivanova A.A."/>
            <person name="Saltykova V.X."/>
            <person name="Rijpstra W.I.C."/>
            <person name="Sinninghe Damste J.S."/>
            <person name="Ravin N.V."/>
        </authorList>
    </citation>
    <scope>NUCLEOTIDE SEQUENCE [LARGE SCALE GENOMIC DNA]</scope>
    <source>
        <strain evidence="9">PX69</strain>
    </source>
</reference>
<evidence type="ECO:0000259" key="6">
    <source>
        <dbReference type="PROSITE" id="PS50045"/>
    </source>
</evidence>
<dbReference type="Pfam" id="PF02954">
    <property type="entry name" value="HTH_8"/>
    <property type="match status" value="1"/>
</dbReference>
<keyword evidence="9" id="KW-1185">Reference proteome</keyword>
<feature type="domain" description="Response regulatory" evidence="7">
    <location>
        <begin position="14"/>
        <end position="128"/>
    </location>
</feature>
<dbReference type="GO" id="GO:0000160">
    <property type="term" value="P:phosphorelay signal transduction system"/>
    <property type="evidence" value="ECO:0007669"/>
    <property type="project" value="InterPro"/>
</dbReference>
<dbReference type="AlphaFoldDB" id="A0A5K7XGM3"/>
<protein>
    <submittedName>
        <fullName evidence="8">Uncharacterized protein</fullName>
    </submittedName>
</protein>
<keyword evidence="2" id="KW-0067">ATP-binding</keyword>
<dbReference type="GO" id="GO:0005524">
    <property type="term" value="F:ATP binding"/>
    <property type="evidence" value="ECO:0007669"/>
    <property type="project" value="UniProtKB-KW"/>
</dbReference>
<dbReference type="PROSITE" id="PS00675">
    <property type="entry name" value="SIGMA54_INTERACT_1"/>
    <property type="match status" value="1"/>
</dbReference>
<evidence type="ECO:0000313" key="9">
    <source>
        <dbReference type="Proteomes" id="UP000326837"/>
    </source>
</evidence>
<proteinExistence type="predicted"/>
<accession>A0A5K7XGM3</accession>
<keyword evidence="5" id="KW-0597">Phosphoprotein</keyword>
<feature type="domain" description="Sigma-54 factor interaction" evidence="6">
    <location>
        <begin position="155"/>
        <end position="384"/>
    </location>
</feature>
<dbReference type="Gene3D" id="3.40.50.2300">
    <property type="match status" value="1"/>
</dbReference>
<dbReference type="InterPro" id="IPR011006">
    <property type="entry name" value="CheY-like_superfamily"/>
</dbReference>
<keyword evidence="4" id="KW-0804">Transcription</keyword>
<dbReference type="InterPro" id="IPR058031">
    <property type="entry name" value="AAA_lid_NorR"/>
</dbReference>
<dbReference type="InterPro" id="IPR025662">
    <property type="entry name" value="Sigma_54_int_dom_ATP-bd_1"/>
</dbReference>
<dbReference type="KEGG" id="lpav:PLANPX_3005"/>
<sequence length="466" mass="51087">MQHCSMSLCSTGNRVMVIDDDPQVLRLLGAIIENEGANVELETDPRLALEHLRGRPFDALFTDLQMSGCSGLEVIREARRIQPGISTVIVTAYGTVDSTVNAFHLGAVDYITKPFRADQVAGALGRAATNNVKSRNRAMETKAAIAAAPATEASVVACSPAMQRVLEFAKRSAASFSPMLVTGETGAGKETVIRYIHSISSNSTGPLVKVNCEAVSEGQLAEVLFGKESATGEIQRGAMERAAGGMLFLHRVANIPKWMQAELATAFLEQRFLRVGGVAPVALEARIVASTSENIEPLVRAGGFVDDLHNFLSQAPLEVPPLRRRREDIRPLLASLMKEANRTSQSYDRRRKIEFTEEAMAKLERYEWPGNVYELENFVRRAIVFTSESQLSAARVAELLPPTRPPANTEMISVPYIGDLKIMERALVSEVINRSHGNKSAAARTLGLHRKSLYRIMEQDDENAEK</sequence>
<evidence type="ECO:0000313" key="8">
    <source>
        <dbReference type="EMBL" id="BBO33393.1"/>
    </source>
</evidence>
<dbReference type="InterPro" id="IPR027417">
    <property type="entry name" value="P-loop_NTPase"/>
</dbReference>
<name>A0A5K7XGM3_9BACT</name>
<dbReference type="Gene3D" id="1.10.8.60">
    <property type="match status" value="1"/>
</dbReference>
<evidence type="ECO:0000256" key="1">
    <source>
        <dbReference type="ARBA" id="ARBA00022741"/>
    </source>
</evidence>
<keyword evidence="3" id="KW-0805">Transcription regulation</keyword>
<dbReference type="InterPro" id="IPR002197">
    <property type="entry name" value="HTH_Fis"/>
</dbReference>
<dbReference type="CDD" id="cd00009">
    <property type="entry name" value="AAA"/>
    <property type="match status" value="1"/>
</dbReference>
<evidence type="ECO:0000256" key="5">
    <source>
        <dbReference type="PROSITE-ProRule" id="PRU00169"/>
    </source>
</evidence>
<dbReference type="Pfam" id="PF00072">
    <property type="entry name" value="Response_reg"/>
    <property type="match status" value="1"/>
</dbReference>
<evidence type="ECO:0000259" key="7">
    <source>
        <dbReference type="PROSITE" id="PS50110"/>
    </source>
</evidence>
<evidence type="ECO:0000256" key="2">
    <source>
        <dbReference type="ARBA" id="ARBA00022840"/>
    </source>
</evidence>
<dbReference type="Gene3D" id="1.10.10.60">
    <property type="entry name" value="Homeodomain-like"/>
    <property type="match status" value="1"/>
</dbReference>
<dbReference type="GO" id="GO:0006355">
    <property type="term" value="P:regulation of DNA-templated transcription"/>
    <property type="evidence" value="ECO:0007669"/>
    <property type="project" value="InterPro"/>
</dbReference>
<dbReference type="EMBL" id="AP021861">
    <property type="protein sequence ID" value="BBO33393.1"/>
    <property type="molecule type" value="Genomic_DNA"/>
</dbReference>
<feature type="modified residue" description="4-aspartylphosphate" evidence="5">
    <location>
        <position position="63"/>
    </location>
</feature>
<dbReference type="PANTHER" id="PTHR32071:SF122">
    <property type="entry name" value="SIGMA FACTOR"/>
    <property type="match status" value="1"/>
</dbReference>
<dbReference type="InterPro" id="IPR002078">
    <property type="entry name" value="Sigma_54_int"/>
</dbReference>
<keyword evidence="1" id="KW-0547">Nucleotide-binding</keyword>
<organism evidence="8 9">
    <name type="scientific">Lacipirellula parvula</name>
    <dbReference type="NCBI Taxonomy" id="2650471"/>
    <lineage>
        <taxon>Bacteria</taxon>
        <taxon>Pseudomonadati</taxon>
        <taxon>Planctomycetota</taxon>
        <taxon>Planctomycetia</taxon>
        <taxon>Pirellulales</taxon>
        <taxon>Lacipirellulaceae</taxon>
        <taxon>Lacipirellula</taxon>
    </lineage>
</organism>
<dbReference type="SMART" id="SM00448">
    <property type="entry name" value="REC"/>
    <property type="match status" value="1"/>
</dbReference>
<dbReference type="PROSITE" id="PS50045">
    <property type="entry name" value="SIGMA54_INTERACT_4"/>
    <property type="match status" value="1"/>
</dbReference>
<evidence type="ECO:0000256" key="3">
    <source>
        <dbReference type="ARBA" id="ARBA00023015"/>
    </source>
</evidence>